<dbReference type="InterPro" id="IPR027417">
    <property type="entry name" value="P-loop_NTPase"/>
</dbReference>
<dbReference type="Pfam" id="PF17177">
    <property type="entry name" value="PPR_long"/>
    <property type="match status" value="1"/>
</dbReference>
<dbReference type="CDD" id="cd01850">
    <property type="entry name" value="CDC_Septin"/>
    <property type="match status" value="1"/>
</dbReference>
<dbReference type="InterPro" id="IPR030379">
    <property type="entry name" value="G_SEPTIN_dom"/>
</dbReference>
<dbReference type="Gene3D" id="3.40.50.300">
    <property type="entry name" value="P-loop containing nucleotide triphosphate hydrolases"/>
    <property type="match status" value="1"/>
</dbReference>
<keyword evidence="1" id="KW-0677">Repeat</keyword>
<accession>A0A4T0PCA9</accession>
<dbReference type="SUPFAM" id="SSF52540">
    <property type="entry name" value="P-loop containing nucleoside triphosphate hydrolases"/>
    <property type="match status" value="1"/>
</dbReference>
<dbReference type="NCBIfam" id="TIGR00756">
    <property type="entry name" value="PPR"/>
    <property type="match status" value="2"/>
</dbReference>
<organism evidence="8 9">
    <name type="scientific">Wallemia mellicola</name>
    <dbReference type="NCBI Taxonomy" id="1708541"/>
    <lineage>
        <taxon>Eukaryota</taxon>
        <taxon>Fungi</taxon>
        <taxon>Dikarya</taxon>
        <taxon>Basidiomycota</taxon>
        <taxon>Wallemiomycotina</taxon>
        <taxon>Wallemiomycetes</taxon>
        <taxon>Wallemiales</taxon>
        <taxon>Wallemiaceae</taxon>
        <taxon>Wallemia</taxon>
    </lineage>
</organism>
<reference evidence="8 9" key="1">
    <citation type="submission" date="2019-03" db="EMBL/GenBank/DDBJ databases">
        <title>Sequencing 25 genomes of Wallemia mellicola.</title>
        <authorList>
            <person name="Gostincar C."/>
        </authorList>
    </citation>
    <scope>NUCLEOTIDE SEQUENCE [LARGE SCALE GENOMIC DNA]</scope>
    <source>
        <strain evidence="8 9">EXF-1262</strain>
    </source>
</reference>
<feature type="repeat" description="PPR" evidence="4">
    <location>
        <begin position="297"/>
        <end position="331"/>
    </location>
</feature>
<dbReference type="Gene3D" id="1.25.40.10">
    <property type="entry name" value="Tetratricopeptide repeat domain"/>
    <property type="match status" value="4"/>
</dbReference>
<dbReference type="InterPro" id="IPR002885">
    <property type="entry name" value="PPR_rpt"/>
</dbReference>
<dbReference type="GO" id="GO:0032156">
    <property type="term" value="C:septin cytoskeleton"/>
    <property type="evidence" value="ECO:0007669"/>
    <property type="project" value="UniProtKB-ARBA"/>
</dbReference>
<dbReference type="FunFam" id="3.40.50.300:FF:000196">
    <property type="entry name" value="Cell division control 3"/>
    <property type="match status" value="1"/>
</dbReference>
<evidence type="ECO:0000313" key="8">
    <source>
        <dbReference type="EMBL" id="TIC05000.1"/>
    </source>
</evidence>
<sequence>MNNIPESISILDNILSTASSVNYRRKSFPDMLTLEALTAFVTESIQHMDSDTLLNLLLRENLIKKSRLDFVLSTPVVRRPFGYSEHIKPLCRVLYSLPLKHAAEHVKSNDAADTIMAIANGRQSYCTSAQSIYELLLSRSLSVSEDQAKILMTNLIRKNETTAAKTVYYTLPTPSEEVTRVAHKAFARDGQTSELNRLDKVSITTRIFAFAENGDLHGALEMYSTLDEPSDRDKQAVLTAYIRNDDLEGALSWVRKTPGMNRRRVYARLLSLFVRRIDVDSAMALDTAMREEGIALTEDHFTQLIKLYAKRRDIEMAERVVRQMIKEGVKPSTETWSALMNAATNANDWRKVVRIYQHISKKYVINTKIVNTLLKAYVMLGSPFEDVLSVIKAMLGMGIRADEVTFALAMQSACDMGRLDTAVYFLEECERWYKNRLIDKPNVVHYTLLIAAMLRVGHMSDAKFWYGKMKEEGVQPDSVTYGVIIASYLSRGGDDNVKIAKLTLSNLLGQDILDARANWMEKSKSKQQTLSNVLKPFIQNYGKRFTPQLAQETFEYMTEVGISVNIENLTMLMDGYRRVGNHAVVNDIWGNMIRIASSTKLAKNGLCLPLSIYIDSLTAQGRLDDLHEAFKIVRENGYGFDAHNWNHLAVGLNRLGDYYLAFSVVERILTVCESKSRRGTYTATYDDEPLDLIEEPTTNETIETEDIPQPNRASIRRSNIAAQAIPPTAPLNVNKEAQQVSNVVRKKLSGFVGFANLPNQVHRKSVRKGFSFTCMVVGESGLGKSTLVNTLFETSLYQPKTLPELGSESASTVGIENISADIEENGVRLKLTVVDTPGFGDFVNNDSSWDPIVTSIESRFDQFLEQENRVNRAKLNDNRVNACIYFIQPTGHSLRQVDIEFMRRLHTKVNLIPVIAKSDTLSEEEVESFKRRILSDIEHHNIQIFKSPVYEQEDEETIQENQEIESKIPFAIVGSTQTIQTPDGRNVRGRSYPWGVVEVDNEEHCDFVKLRQMIIRTHMEELKESTNVLYENYRSEKLLAMGVQQDASVFKEVNPTAKAVEEKALHDAKLSKMEAEMKLVFQQKVQEKEAKLRQSEEELYARHREMKESLEKQRQELEDKRRRLESGRPLTPERGATQSTQKKSRGFLRS</sequence>
<dbReference type="InterPro" id="IPR011990">
    <property type="entry name" value="TPR-like_helical_dom_sf"/>
</dbReference>
<feature type="repeat" description="PPR" evidence="4">
    <location>
        <begin position="442"/>
        <end position="476"/>
    </location>
</feature>
<protein>
    <recommendedName>
        <fullName evidence="7">Septin-type G domain-containing protein</fullName>
    </recommendedName>
</protein>
<keyword evidence="3 5" id="KW-0342">GTP-binding</keyword>
<dbReference type="GO" id="GO:0005938">
    <property type="term" value="C:cell cortex"/>
    <property type="evidence" value="ECO:0007669"/>
    <property type="project" value="UniProtKB-ARBA"/>
</dbReference>
<dbReference type="PANTHER" id="PTHR18884">
    <property type="entry name" value="SEPTIN"/>
    <property type="match status" value="1"/>
</dbReference>
<keyword evidence="2 5" id="KW-0547">Nucleotide-binding</keyword>
<evidence type="ECO:0000256" key="3">
    <source>
        <dbReference type="ARBA" id="ARBA00023134"/>
    </source>
</evidence>
<dbReference type="Pfam" id="PF00735">
    <property type="entry name" value="Septin"/>
    <property type="match status" value="1"/>
</dbReference>
<dbReference type="AlphaFoldDB" id="A0A4T0PCA9"/>
<gene>
    <name evidence="8" type="ORF">E3Q17_00067</name>
</gene>
<dbReference type="PROSITE" id="PS51719">
    <property type="entry name" value="G_SEPTIN"/>
    <property type="match status" value="1"/>
</dbReference>
<evidence type="ECO:0000256" key="5">
    <source>
        <dbReference type="RuleBase" id="RU004560"/>
    </source>
</evidence>
<evidence type="ECO:0000256" key="6">
    <source>
        <dbReference type="SAM" id="MobiDB-lite"/>
    </source>
</evidence>
<evidence type="ECO:0000256" key="1">
    <source>
        <dbReference type="ARBA" id="ARBA00022737"/>
    </source>
</evidence>
<dbReference type="Pfam" id="PF13041">
    <property type="entry name" value="PPR_2"/>
    <property type="match status" value="1"/>
</dbReference>
<name>A0A4T0PCA9_9BASI</name>
<feature type="compositionally biased region" description="Basic and acidic residues" evidence="6">
    <location>
        <begin position="1103"/>
        <end position="1126"/>
    </location>
</feature>
<evidence type="ECO:0000256" key="2">
    <source>
        <dbReference type="ARBA" id="ARBA00022741"/>
    </source>
</evidence>
<evidence type="ECO:0000256" key="4">
    <source>
        <dbReference type="PROSITE-ProRule" id="PRU00708"/>
    </source>
</evidence>
<dbReference type="InterPro" id="IPR016491">
    <property type="entry name" value="Septin"/>
</dbReference>
<evidence type="ECO:0000313" key="9">
    <source>
        <dbReference type="Proteomes" id="UP000307169"/>
    </source>
</evidence>
<comment type="similarity">
    <text evidence="5">Belongs to the TRAFAC class TrmE-Era-EngA-EngB-Septin-like GTPase superfamily. Septin GTPase family.</text>
</comment>
<feature type="region of interest" description="Disordered" evidence="6">
    <location>
        <begin position="1103"/>
        <end position="1150"/>
    </location>
</feature>
<dbReference type="PROSITE" id="PS51375">
    <property type="entry name" value="PPR"/>
    <property type="match status" value="2"/>
</dbReference>
<dbReference type="Proteomes" id="UP000307169">
    <property type="component" value="Unassembled WGS sequence"/>
</dbReference>
<comment type="caution">
    <text evidence="8">The sequence shown here is derived from an EMBL/GenBank/DDBJ whole genome shotgun (WGS) entry which is preliminary data.</text>
</comment>
<proteinExistence type="inferred from homology"/>
<evidence type="ECO:0000259" key="7">
    <source>
        <dbReference type="PROSITE" id="PS51719"/>
    </source>
</evidence>
<dbReference type="GO" id="GO:0005525">
    <property type="term" value="F:GTP binding"/>
    <property type="evidence" value="ECO:0007669"/>
    <property type="project" value="UniProtKB-KW"/>
</dbReference>
<dbReference type="InterPro" id="IPR033443">
    <property type="entry name" value="PROP1-like_PPR_dom"/>
</dbReference>
<feature type="domain" description="Septin-type G" evidence="7">
    <location>
        <begin position="768"/>
        <end position="1040"/>
    </location>
</feature>
<dbReference type="EMBL" id="SPRH01000001">
    <property type="protein sequence ID" value="TIC05000.1"/>
    <property type="molecule type" value="Genomic_DNA"/>
</dbReference>